<dbReference type="EMBL" id="SOEC01000024">
    <property type="protein sequence ID" value="TDX23697.1"/>
    <property type="molecule type" value="Genomic_DNA"/>
</dbReference>
<dbReference type="Pfam" id="PF08808">
    <property type="entry name" value="RES"/>
    <property type="match status" value="1"/>
</dbReference>
<dbReference type="SMART" id="SM00953">
    <property type="entry name" value="RES"/>
    <property type="match status" value="1"/>
</dbReference>
<organism evidence="2 3">
    <name type="scientific">Modicisalibacter xianhensis</name>
    <dbReference type="NCBI Taxonomy" id="442341"/>
    <lineage>
        <taxon>Bacteria</taxon>
        <taxon>Pseudomonadati</taxon>
        <taxon>Pseudomonadota</taxon>
        <taxon>Gammaproteobacteria</taxon>
        <taxon>Oceanospirillales</taxon>
        <taxon>Halomonadaceae</taxon>
        <taxon>Modicisalibacter</taxon>
    </lineage>
</organism>
<dbReference type="InterPro" id="IPR014914">
    <property type="entry name" value="RES_dom"/>
</dbReference>
<dbReference type="OrthoDB" id="9789501at2"/>
<proteinExistence type="predicted"/>
<gene>
    <name evidence="2" type="ORF">DFO67_12414</name>
</gene>
<comment type="caution">
    <text evidence="2">The sequence shown here is derived from an EMBL/GenBank/DDBJ whole genome shotgun (WGS) entry which is preliminary data.</text>
</comment>
<feature type="domain" description="RES" evidence="1">
    <location>
        <begin position="24"/>
        <end position="152"/>
    </location>
</feature>
<accession>A0A4R8FKY8</accession>
<sequence length="165" mass="18183">MTGRTNSGDIFLWRLERKRHLETWDSGIGAELGGGRWNSKGRAAVYGSLDPSTAILEVAAHKGFKALDTIPHILLCARVLDSSRVFEVTPESLPNPHWLNPGAPGQGQQIHGDLLLQQHPFIIVPSTVSRYSRNIVMNPVTAQGLFEVVVEEPFALDTRLNPPQD</sequence>
<name>A0A4R8FKY8_9GAMM</name>
<reference evidence="2 3" key="1">
    <citation type="submission" date="2019-03" db="EMBL/GenBank/DDBJ databases">
        <title>Freshwater and sediment microbial communities from various areas in North America, analyzing microbe dynamics in response to fracking.</title>
        <authorList>
            <person name="Lamendella R."/>
        </authorList>
    </citation>
    <scope>NUCLEOTIDE SEQUENCE [LARGE SCALE GENOMIC DNA]</scope>
    <source>
        <strain evidence="2 3">6_TX</strain>
    </source>
</reference>
<evidence type="ECO:0000313" key="2">
    <source>
        <dbReference type="EMBL" id="TDX23697.1"/>
    </source>
</evidence>
<dbReference type="AlphaFoldDB" id="A0A4R8FKY8"/>
<protein>
    <submittedName>
        <fullName evidence="2">RES domain-containing protein</fullName>
    </submittedName>
</protein>
<evidence type="ECO:0000259" key="1">
    <source>
        <dbReference type="SMART" id="SM00953"/>
    </source>
</evidence>
<evidence type="ECO:0000313" key="3">
    <source>
        <dbReference type="Proteomes" id="UP000294489"/>
    </source>
</evidence>
<dbReference type="RefSeq" id="WP_134020551.1">
    <property type="nucleotide sequence ID" value="NZ_SOEC01000024.1"/>
</dbReference>
<dbReference type="Proteomes" id="UP000294489">
    <property type="component" value="Unassembled WGS sequence"/>
</dbReference>